<dbReference type="Proteomes" id="UP000185713">
    <property type="component" value="Unassembled WGS sequence"/>
</dbReference>
<dbReference type="EMBL" id="JWTK01000002">
    <property type="protein sequence ID" value="OJH50190.1"/>
    <property type="molecule type" value="Genomic_DNA"/>
</dbReference>
<protein>
    <submittedName>
        <fullName evidence="2">Uncharacterized protein</fullName>
    </submittedName>
</protein>
<dbReference type="AlphaFoldDB" id="A0A1L9C6I4"/>
<sequence length="129" mass="15279">MPSRNVTRESMRQPATNNMTQFKPNVQLSLFNKFMGLKFFPIEINNKKENLNITELLNYIFSRLDIHRKNIHSNNVKIDQITNYLDSRDEKYVNTINAMNTEILQLKEENAELKEQIKVIYENATKDEV</sequence>
<keyword evidence="1" id="KW-0175">Coiled coil</keyword>
<dbReference type="STRING" id="523843.SAMN06264941_0366"/>
<organism evidence="2 3">
    <name type="scientific">Methanohalophilus portucalensis FDF-1</name>
    <dbReference type="NCBI Taxonomy" id="523843"/>
    <lineage>
        <taxon>Archaea</taxon>
        <taxon>Methanobacteriati</taxon>
        <taxon>Methanobacteriota</taxon>
        <taxon>Stenosarchaea group</taxon>
        <taxon>Methanomicrobia</taxon>
        <taxon>Methanosarcinales</taxon>
        <taxon>Methanosarcinaceae</taxon>
        <taxon>Methanohalophilus</taxon>
    </lineage>
</organism>
<comment type="caution">
    <text evidence="2">The sequence shown here is derived from an EMBL/GenBank/DDBJ whole genome shotgun (WGS) entry which is preliminary data.</text>
</comment>
<accession>A0A1L9C6I4</accession>
<gene>
    <name evidence="2" type="ORF">MPF_0985</name>
</gene>
<evidence type="ECO:0000256" key="1">
    <source>
        <dbReference type="SAM" id="Coils"/>
    </source>
</evidence>
<proteinExistence type="predicted"/>
<reference evidence="2 3" key="1">
    <citation type="submission" date="2014-12" db="EMBL/GenBank/DDBJ databases">
        <title>The genome sequence of Methanohalophilus portucalensis strain FDF1.</title>
        <authorList>
            <person name="Lai M.-C."/>
            <person name="Lai S.-J."/>
        </authorList>
    </citation>
    <scope>NUCLEOTIDE SEQUENCE [LARGE SCALE GENOMIC DNA]</scope>
    <source>
        <strain evidence="2 3">FDF-1</strain>
    </source>
</reference>
<name>A0A1L9C6I4_9EURY</name>
<evidence type="ECO:0000313" key="2">
    <source>
        <dbReference type="EMBL" id="OJH50190.1"/>
    </source>
</evidence>
<feature type="coiled-coil region" evidence="1">
    <location>
        <begin position="96"/>
        <end position="123"/>
    </location>
</feature>
<evidence type="ECO:0000313" key="3">
    <source>
        <dbReference type="Proteomes" id="UP000185713"/>
    </source>
</evidence>